<dbReference type="PRINTS" id="PR01041">
    <property type="entry name" value="TRNASYNTHMET"/>
</dbReference>
<evidence type="ECO:0000256" key="7">
    <source>
        <dbReference type="ARBA" id="ARBA00022840"/>
    </source>
</evidence>
<evidence type="ECO:0000259" key="14">
    <source>
        <dbReference type="Pfam" id="PF19303"/>
    </source>
</evidence>
<dbReference type="InterPro" id="IPR023458">
    <property type="entry name" value="Met-tRNA_ligase_1"/>
</dbReference>
<proteinExistence type="inferred from homology"/>
<dbReference type="InterPro" id="IPR009080">
    <property type="entry name" value="tRNAsynth_Ia_anticodon-bd"/>
</dbReference>
<evidence type="ECO:0000259" key="13">
    <source>
        <dbReference type="Pfam" id="PF09334"/>
    </source>
</evidence>
<dbReference type="InterPro" id="IPR015413">
    <property type="entry name" value="Methionyl/Leucyl_tRNA_Synth"/>
</dbReference>
<dbReference type="SUPFAM" id="SSF57770">
    <property type="entry name" value="Methionyl-tRNA synthetase (MetRS), Zn-domain"/>
    <property type="match status" value="1"/>
</dbReference>
<keyword evidence="4" id="KW-0963">Cytoplasm</keyword>
<dbReference type="NCBIfam" id="TIGR00398">
    <property type="entry name" value="metG"/>
    <property type="match status" value="1"/>
</dbReference>
<keyword evidence="6 12" id="KW-0547">Nucleotide-binding</keyword>
<comment type="similarity">
    <text evidence="2 12">Belongs to the class-I aminoacyl-tRNA synthetase family.</text>
</comment>
<keyword evidence="16" id="KW-1185">Reference proteome</keyword>
<keyword evidence="8 12" id="KW-0648">Protein biosynthesis</keyword>
<reference evidence="15" key="1">
    <citation type="submission" date="2020-05" db="EMBL/GenBank/DDBJ databases">
        <title>Phylogenomic resolution of chytrid fungi.</title>
        <authorList>
            <person name="Stajich J.E."/>
            <person name="Amses K."/>
            <person name="Simmons R."/>
            <person name="Seto K."/>
            <person name="Myers J."/>
            <person name="Bonds A."/>
            <person name="Quandt C.A."/>
            <person name="Barry K."/>
            <person name="Liu P."/>
            <person name="Grigoriev I."/>
            <person name="Longcore J.E."/>
            <person name="James T.Y."/>
        </authorList>
    </citation>
    <scope>NUCLEOTIDE SEQUENCE</scope>
    <source>
        <strain evidence="15">JEL0476</strain>
    </source>
</reference>
<dbReference type="Gene3D" id="3.40.50.620">
    <property type="entry name" value="HUPs"/>
    <property type="match status" value="1"/>
</dbReference>
<dbReference type="SUPFAM" id="SSF52374">
    <property type="entry name" value="Nucleotidylyl transferase"/>
    <property type="match status" value="1"/>
</dbReference>
<keyword evidence="5 12" id="KW-0436">Ligase</keyword>
<sequence>MHQLKVSSFSASQVFKLILALESNKLKSKVNYEFLLSKEHDFFFAINEKQHLFNPNSAVKFLLSEFDTNSSLIEFEETLLNSVVTSFNKKFTPKNSLDLKDCLTTLESKFGKDNILVKDSLATDFIIFSNVKQIFKDAKLRNEFKSLTNLNKWYDLKNRDSFYVKCFELWEKIKLTENISSNSKNDAISTVDLSQAKVKKSSVISLNHHEKIILPKKGERNILITSALPYVNNFPHLGNIVGAILSADVFARYCRLQGYNTLYICGTDEYGTATETKALTEKVSCQELCDKFFKLHKEIYNWFEIDFNFFGRTTTEFQKEITHDIFNKCDKNGFTCEKIVSQLYCEQHKSFLADRFVAGTCPLCNYEDAAGDQCDKCGKLLDAIDLINPKCKIDGASPVVKNSKHLFLDLAKLQPQCEEFVSNSTTVGKWSPNAAAIANSWLKEGIKPRCITRDLKWGTSVPKKGYEDKVFYVWFDAPIGYPSITANYTKDWEKWWKNDKDVKYYEFMGKDNVQFHSIVFPSLLLATGDPWTFVHHINATEWLQYENTKFSKSKGVGVFGNDALSSGVPADVYRYFLLSIRPETNDAQFTWKALIAANNNELLANLGNFVNRLVKFVNAKYDSVIPKKGLQNDTDKKFLEDINVSAREYVHSLEAVKLRQGLKCVMDISTKGNTYLQDNKLDNNLFENHRGLCNTVVVNAVNLAYLISALIYPYLPNTAEGILRQLNLPNRKLENFLEIEYKGDDVLEGHRVNKAEYLFKRMEEKLEETFKAKYGGSKQPETSVENKNKKKSSSKQAVVTISEEKKTEEYRLLEKQILEQGLLVRRLKEEKSEELKVNLDLLLKLKKDLEVLTKKLS</sequence>
<evidence type="ECO:0000256" key="6">
    <source>
        <dbReference type="ARBA" id="ARBA00022741"/>
    </source>
</evidence>
<evidence type="ECO:0000256" key="8">
    <source>
        <dbReference type="ARBA" id="ARBA00022917"/>
    </source>
</evidence>
<evidence type="ECO:0000313" key="15">
    <source>
        <dbReference type="EMBL" id="KAJ3213744.1"/>
    </source>
</evidence>
<evidence type="ECO:0000256" key="11">
    <source>
        <dbReference type="ARBA" id="ARBA00047364"/>
    </source>
</evidence>
<evidence type="ECO:0000256" key="10">
    <source>
        <dbReference type="ARBA" id="ARBA00030904"/>
    </source>
</evidence>
<dbReference type="CDD" id="cd07957">
    <property type="entry name" value="Anticodon_Ia_Met"/>
    <property type="match status" value="1"/>
</dbReference>
<dbReference type="Gene3D" id="1.10.730.10">
    <property type="entry name" value="Isoleucyl-tRNA Synthetase, Domain 1"/>
    <property type="match status" value="1"/>
</dbReference>
<dbReference type="FunFam" id="2.20.28.20:FF:000001">
    <property type="entry name" value="Methionine--tRNA ligase"/>
    <property type="match status" value="1"/>
</dbReference>
<dbReference type="InterPro" id="IPR001412">
    <property type="entry name" value="aa-tRNA-synth_I_CS"/>
</dbReference>
<dbReference type="GO" id="GO:0036464">
    <property type="term" value="C:cytoplasmic ribonucleoprotein granule"/>
    <property type="evidence" value="ECO:0007669"/>
    <property type="project" value="UniProtKB-ARBA"/>
</dbReference>
<organism evidence="15 16">
    <name type="scientific">Clydaea vesicula</name>
    <dbReference type="NCBI Taxonomy" id="447962"/>
    <lineage>
        <taxon>Eukaryota</taxon>
        <taxon>Fungi</taxon>
        <taxon>Fungi incertae sedis</taxon>
        <taxon>Chytridiomycota</taxon>
        <taxon>Chytridiomycota incertae sedis</taxon>
        <taxon>Chytridiomycetes</taxon>
        <taxon>Lobulomycetales</taxon>
        <taxon>Lobulomycetaceae</taxon>
        <taxon>Clydaea</taxon>
    </lineage>
</organism>
<comment type="caution">
    <text evidence="15">The sequence shown here is derived from an EMBL/GenBank/DDBJ whole genome shotgun (WGS) entry which is preliminary data.</text>
</comment>
<dbReference type="InterPro" id="IPR014758">
    <property type="entry name" value="Met-tRNA_synth"/>
</dbReference>
<dbReference type="FunFam" id="1.10.730.10:FF:000037">
    <property type="entry name" value="Methionyl-tRNA synthetase"/>
    <property type="match status" value="1"/>
</dbReference>
<dbReference type="EMBL" id="JADGJW010000680">
    <property type="protein sequence ID" value="KAJ3213744.1"/>
    <property type="molecule type" value="Genomic_DNA"/>
</dbReference>
<evidence type="ECO:0000256" key="9">
    <source>
        <dbReference type="ARBA" id="ARBA00023146"/>
    </source>
</evidence>
<protein>
    <recommendedName>
        <fullName evidence="3">methionine--tRNA ligase</fullName>
        <ecNumber evidence="3">6.1.1.10</ecNumber>
    </recommendedName>
    <alternativeName>
        <fullName evidence="10">Methionyl-tRNA synthetase</fullName>
    </alternativeName>
</protein>
<keyword evidence="9 12" id="KW-0030">Aminoacyl-tRNA synthetase</keyword>
<dbReference type="Pfam" id="PF09334">
    <property type="entry name" value="tRNA-synt_1g"/>
    <property type="match status" value="1"/>
</dbReference>
<dbReference type="GO" id="GO:0017102">
    <property type="term" value="C:methionyl glutamyl tRNA synthetase complex"/>
    <property type="evidence" value="ECO:0007669"/>
    <property type="project" value="UniProtKB-ARBA"/>
</dbReference>
<evidence type="ECO:0000313" key="16">
    <source>
        <dbReference type="Proteomes" id="UP001211065"/>
    </source>
</evidence>
<comment type="subcellular location">
    <subcellularLocation>
        <location evidence="1">Cytoplasm</location>
    </subcellularLocation>
</comment>
<dbReference type="InterPro" id="IPR033911">
    <property type="entry name" value="MetRS_core"/>
</dbReference>
<dbReference type="GO" id="GO:0005524">
    <property type="term" value="F:ATP binding"/>
    <property type="evidence" value="ECO:0007669"/>
    <property type="project" value="UniProtKB-KW"/>
</dbReference>
<evidence type="ECO:0000256" key="2">
    <source>
        <dbReference type="ARBA" id="ARBA00005594"/>
    </source>
</evidence>
<dbReference type="InterPro" id="IPR014729">
    <property type="entry name" value="Rossmann-like_a/b/a_fold"/>
</dbReference>
<evidence type="ECO:0000256" key="1">
    <source>
        <dbReference type="ARBA" id="ARBA00004496"/>
    </source>
</evidence>
<evidence type="ECO:0000256" key="3">
    <source>
        <dbReference type="ARBA" id="ARBA00012838"/>
    </source>
</evidence>
<dbReference type="PROSITE" id="PS00178">
    <property type="entry name" value="AA_TRNA_LIGASE_I"/>
    <property type="match status" value="1"/>
</dbReference>
<dbReference type="GO" id="GO:0006431">
    <property type="term" value="P:methionyl-tRNA aminoacylation"/>
    <property type="evidence" value="ECO:0007669"/>
    <property type="project" value="InterPro"/>
</dbReference>
<dbReference type="CDD" id="cd00814">
    <property type="entry name" value="MetRS_core"/>
    <property type="match status" value="1"/>
</dbReference>
<dbReference type="InterPro" id="IPR041872">
    <property type="entry name" value="Anticodon_Met"/>
</dbReference>
<feature type="domain" description="Methionyl/Leucyl tRNA synthetase" evidence="13">
    <location>
        <begin position="222"/>
        <end position="613"/>
    </location>
</feature>
<dbReference type="PANTHER" id="PTHR45765">
    <property type="entry name" value="METHIONINE--TRNA LIGASE"/>
    <property type="match status" value="1"/>
</dbReference>
<dbReference type="EC" id="6.1.1.10" evidence="3"/>
<name>A0AAD5TXC4_9FUNG</name>
<dbReference type="GO" id="GO:0005829">
    <property type="term" value="C:cytosol"/>
    <property type="evidence" value="ECO:0007669"/>
    <property type="project" value="TreeGrafter"/>
</dbReference>
<keyword evidence="7 12" id="KW-0067">ATP-binding</keyword>
<accession>A0AAD5TXC4</accession>
<dbReference type="Proteomes" id="UP001211065">
    <property type="component" value="Unassembled WGS sequence"/>
</dbReference>
<dbReference type="PANTHER" id="PTHR45765:SF1">
    <property type="entry name" value="METHIONINE--TRNA LIGASE, CYTOPLASMIC"/>
    <property type="match status" value="1"/>
</dbReference>
<dbReference type="Gene3D" id="2.20.28.20">
    <property type="entry name" value="Methionyl-tRNA synthetase, Zn-domain"/>
    <property type="match status" value="1"/>
</dbReference>
<dbReference type="SUPFAM" id="SSF47323">
    <property type="entry name" value="Anticodon-binding domain of a subclass of class I aminoacyl-tRNA synthetases"/>
    <property type="match status" value="1"/>
</dbReference>
<comment type="catalytic activity">
    <reaction evidence="11">
        <text>tRNA(Met) + L-methionine + ATP = L-methionyl-tRNA(Met) + AMP + diphosphate</text>
        <dbReference type="Rhea" id="RHEA:13481"/>
        <dbReference type="Rhea" id="RHEA-COMP:9667"/>
        <dbReference type="Rhea" id="RHEA-COMP:9698"/>
        <dbReference type="ChEBI" id="CHEBI:30616"/>
        <dbReference type="ChEBI" id="CHEBI:33019"/>
        <dbReference type="ChEBI" id="CHEBI:57844"/>
        <dbReference type="ChEBI" id="CHEBI:78442"/>
        <dbReference type="ChEBI" id="CHEBI:78530"/>
        <dbReference type="ChEBI" id="CHEBI:456215"/>
        <dbReference type="EC" id="6.1.1.10"/>
    </reaction>
</comment>
<dbReference type="Pfam" id="PF19303">
    <property type="entry name" value="Anticodon_3"/>
    <property type="match status" value="1"/>
</dbReference>
<evidence type="ECO:0000256" key="12">
    <source>
        <dbReference type="RuleBase" id="RU363039"/>
    </source>
</evidence>
<evidence type="ECO:0000256" key="4">
    <source>
        <dbReference type="ARBA" id="ARBA00022490"/>
    </source>
</evidence>
<evidence type="ECO:0000256" key="5">
    <source>
        <dbReference type="ARBA" id="ARBA00022598"/>
    </source>
</evidence>
<feature type="domain" description="Methionyl-tRNA synthetase anticodon-binding" evidence="14">
    <location>
        <begin position="625"/>
        <end position="778"/>
    </location>
</feature>
<dbReference type="GO" id="GO:0017101">
    <property type="term" value="C:aminoacyl-tRNA synthetase multienzyme complex"/>
    <property type="evidence" value="ECO:0007669"/>
    <property type="project" value="TreeGrafter"/>
</dbReference>
<dbReference type="InterPro" id="IPR029038">
    <property type="entry name" value="MetRS_Zn"/>
</dbReference>
<dbReference type="GO" id="GO:0004825">
    <property type="term" value="F:methionine-tRNA ligase activity"/>
    <property type="evidence" value="ECO:0007669"/>
    <property type="project" value="UniProtKB-EC"/>
</dbReference>
<dbReference type="AlphaFoldDB" id="A0AAD5TXC4"/>
<gene>
    <name evidence="15" type="ORF">HK099_007212</name>
</gene>